<dbReference type="GO" id="GO:0005886">
    <property type="term" value="C:plasma membrane"/>
    <property type="evidence" value="ECO:0007669"/>
    <property type="project" value="UniProtKB-SubCell"/>
</dbReference>
<gene>
    <name evidence="7" type="ORF">IMZ16_08855</name>
</gene>
<organism evidence="7 8">
    <name type="scientific">Cruoricaptor ignavus</name>
    <dbReference type="NCBI Taxonomy" id="1118202"/>
    <lineage>
        <taxon>Bacteria</taxon>
        <taxon>Pseudomonadati</taxon>
        <taxon>Bacteroidota</taxon>
        <taxon>Flavobacteriia</taxon>
        <taxon>Flavobacteriales</taxon>
        <taxon>Weeksellaceae</taxon>
        <taxon>Cruoricaptor</taxon>
    </lineage>
</organism>
<dbReference type="EMBL" id="CP063145">
    <property type="protein sequence ID" value="QOR73611.1"/>
    <property type="molecule type" value="Genomic_DNA"/>
</dbReference>
<feature type="transmembrane region" description="Helical" evidence="6">
    <location>
        <begin position="151"/>
        <end position="169"/>
    </location>
</feature>
<evidence type="ECO:0000313" key="7">
    <source>
        <dbReference type="EMBL" id="QOR73611.1"/>
    </source>
</evidence>
<evidence type="ECO:0000256" key="1">
    <source>
        <dbReference type="ARBA" id="ARBA00004651"/>
    </source>
</evidence>
<evidence type="ECO:0000256" key="3">
    <source>
        <dbReference type="ARBA" id="ARBA00022692"/>
    </source>
</evidence>
<keyword evidence="4 6" id="KW-1133">Transmembrane helix</keyword>
<dbReference type="InterPro" id="IPR022791">
    <property type="entry name" value="L-PG_synthase/AglD"/>
</dbReference>
<accession>A0A7M1T1I1</accession>
<name>A0A7M1T1I1_9FLAO</name>
<feature type="transmembrane region" description="Helical" evidence="6">
    <location>
        <begin position="44"/>
        <end position="63"/>
    </location>
</feature>
<feature type="transmembrane region" description="Helical" evidence="6">
    <location>
        <begin position="254"/>
        <end position="274"/>
    </location>
</feature>
<dbReference type="KEGG" id="civ:IMZ16_08855"/>
<protein>
    <submittedName>
        <fullName evidence="7">Flippase-like domain-containing protein</fullName>
    </submittedName>
</protein>
<feature type="transmembrane region" description="Helical" evidence="6">
    <location>
        <begin position="181"/>
        <end position="201"/>
    </location>
</feature>
<keyword evidence="3 6" id="KW-0812">Transmembrane</keyword>
<dbReference type="PANTHER" id="PTHR40277:SF1">
    <property type="entry name" value="BLL5419 PROTEIN"/>
    <property type="match status" value="1"/>
</dbReference>
<evidence type="ECO:0000313" key="8">
    <source>
        <dbReference type="Proteomes" id="UP000593605"/>
    </source>
</evidence>
<dbReference type="NCBIfam" id="TIGR00374">
    <property type="entry name" value="flippase-like domain"/>
    <property type="match status" value="1"/>
</dbReference>
<evidence type="ECO:0000256" key="4">
    <source>
        <dbReference type="ARBA" id="ARBA00022989"/>
    </source>
</evidence>
<evidence type="ECO:0000256" key="5">
    <source>
        <dbReference type="ARBA" id="ARBA00023136"/>
    </source>
</evidence>
<dbReference type="PANTHER" id="PTHR40277">
    <property type="entry name" value="BLL5419 PROTEIN"/>
    <property type="match status" value="1"/>
</dbReference>
<comment type="subcellular location">
    <subcellularLocation>
        <location evidence="1">Cell membrane</location>
        <topology evidence="1">Multi-pass membrane protein</topology>
    </subcellularLocation>
</comment>
<dbReference type="RefSeq" id="WP_193439737.1">
    <property type="nucleotide sequence ID" value="NZ_CP063145.1"/>
</dbReference>
<evidence type="ECO:0000256" key="6">
    <source>
        <dbReference type="SAM" id="Phobius"/>
    </source>
</evidence>
<keyword evidence="2" id="KW-1003">Cell membrane</keyword>
<feature type="transmembrane region" description="Helical" evidence="6">
    <location>
        <begin position="84"/>
        <end position="104"/>
    </location>
</feature>
<reference evidence="7 8" key="1">
    <citation type="submission" date="2020-10" db="EMBL/GenBank/DDBJ databases">
        <title>Complete genome of Cruoricapor ignavus strain M1214 isolated from the blood culture of a febrile patient.</title>
        <authorList>
            <person name="Guglielmino C.J.D."/>
        </authorList>
    </citation>
    <scope>NUCLEOTIDE SEQUENCE [LARGE SCALE GENOMIC DNA]</scope>
    <source>
        <strain evidence="7 8">M1214</strain>
    </source>
</reference>
<feature type="transmembrane region" description="Helical" evidence="6">
    <location>
        <begin position="124"/>
        <end position="146"/>
    </location>
</feature>
<dbReference type="AlphaFoldDB" id="A0A7M1T1I1"/>
<evidence type="ECO:0000256" key="2">
    <source>
        <dbReference type="ARBA" id="ARBA00022475"/>
    </source>
</evidence>
<keyword evidence="5 6" id="KW-0472">Membrane</keyword>
<feature type="transmembrane region" description="Helical" evidence="6">
    <location>
        <begin position="213"/>
        <end position="234"/>
    </location>
</feature>
<dbReference type="Pfam" id="PF03706">
    <property type="entry name" value="LPG_synthase_TM"/>
    <property type="match status" value="1"/>
</dbReference>
<proteinExistence type="predicted"/>
<sequence>MAKQRIKKSALNAVKILVSLALLFFVFRKIPLKDITDLWRQVNGFYLIPAAILFLISQIISALRLQKFFETADFPLGFHSNLKLYFVGMFYNFFIPGGIGGDAYKVFALNKKFGWNAKGLTAAIFIDRLIGLICICLIICILAIFFLPKFWTYEVLLFLIGLAISWFFIRKLFPILSVNFWPGLLYSIGVQVCQLICFALLLKSLGVSDGYGVYSLVFLLSSVLSLISFAGLGIREMLFLQASKLFEFSPEFSVSASLLFTVITAFFSLFGLYFQAKKLNLQLKSD</sequence>
<dbReference type="Proteomes" id="UP000593605">
    <property type="component" value="Chromosome"/>
</dbReference>